<reference evidence="2 3" key="1">
    <citation type="submission" date="2019-06" db="EMBL/GenBank/DDBJ databases">
        <title>Sequencing the genomes of 1000 actinobacteria strains.</title>
        <authorList>
            <person name="Klenk H.-P."/>
        </authorList>
    </citation>
    <scope>NUCLEOTIDE SEQUENCE [LARGE SCALE GENOMIC DNA]</scope>
    <source>
        <strain evidence="2 3">DSM 43866</strain>
    </source>
</reference>
<feature type="region of interest" description="Disordered" evidence="1">
    <location>
        <begin position="25"/>
        <end position="45"/>
    </location>
</feature>
<evidence type="ECO:0000256" key="1">
    <source>
        <dbReference type="SAM" id="MobiDB-lite"/>
    </source>
</evidence>
<gene>
    <name evidence="2" type="ORF">FHX34_105223</name>
</gene>
<dbReference type="EMBL" id="VIWY01000005">
    <property type="protein sequence ID" value="TWG12356.1"/>
    <property type="molecule type" value="Genomic_DNA"/>
</dbReference>
<accession>A0A561VL62</accession>
<dbReference type="RefSeq" id="WP_122979032.1">
    <property type="nucleotide sequence ID" value="NZ_BOMX01000092.1"/>
</dbReference>
<name>A0A561VL62_ACTTI</name>
<sequence length="424" mass="45295">MTQPETATPARPGDFLSIPVAMHRREDPAPAPWPGRDELETPGSVAAPVGGVPRVATCWRTLLHAAVTTGGPLPVPAVFHSSFAVSELMARLHTVTSTLGRSLDPDGAPVLRPSCWVATAADPTEVRAAGYRLGMTLANWLWHYQLGGAQTRHVDLLFGTDHPVRGRPNQKSADLFSRRWGASHHPWLIEAKASVLGFAIKPGTRRRAWAQLTAAAERGYPTPHGLALISTAASPLLHLVLEYATPPGHVPLAEPSAWPLSGWQPAPSARDLVVDMLLRRLLLESALAGPGAAARPVPGAPGTRLLEMPLLQLAVGLSDIPVGADISLRAVHAEVAEGLALATDLPPFSAEGRSWFVERVHDLVDRRLRDTGPGILVLDAFTTPVVQTSEIDEGPYRFRIEDPAGVVLLAGPAWSTLPDEERPG</sequence>
<protein>
    <submittedName>
        <fullName evidence="2">Uncharacterized protein</fullName>
    </submittedName>
</protein>
<evidence type="ECO:0000313" key="3">
    <source>
        <dbReference type="Proteomes" id="UP000320239"/>
    </source>
</evidence>
<dbReference type="OrthoDB" id="4001061at2"/>
<evidence type="ECO:0000313" key="2">
    <source>
        <dbReference type="EMBL" id="TWG12356.1"/>
    </source>
</evidence>
<organism evidence="2 3">
    <name type="scientific">Actinoplanes teichomyceticus</name>
    <dbReference type="NCBI Taxonomy" id="1867"/>
    <lineage>
        <taxon>Bacteria</taxon>
        <taxon>Bacillati</taxon>
        <taxon>Actinomycetota</taxon>
        <taxon>Actinomycetes</taxon>
        <taxon>Micromonosporales</taxon>
        <taxon>Micromonosporaceae</taxon>
        <taxon>Actinoplanes</taxon>
    </lineage>
</organism>
<proteinExistence type="predicted"/>
<comment type="caution">
    <text evidence="2">The sequence shown here is derived from an EMBL/GenBank/DDBJ whole genome shotgun (WGS) entry which is preliminary data.</text>
</comment>
<keyword evidence="3" id="KW-1185">Reference proteome</keyword>
<dbReference type="Proteomes" id="UP000320239">
    <property type="component" value="Unassembled WGS sequence"/>
</dbReference>
<dbReference type="AlphaFoldDB" id="A0A561VL62"/>